<evidence type="ECO:0000313" key="2">
    <source>
        <dbReference type="EMBL" id="PER55870.1"/>
    </source>
</evidence>
<accession>A0ABD6SAA6</accession>
<feature type="compositionally biased region" description="Low complexity" evidence="1">
    <location>
        <begin position="141"/>
        <end position="150"/>
    </location>
</feature>
<organism evidence="2 3">
    <name type="scientific">Bacillus thuringiensis</name>
    <dbReference type="NCBI Taxonomy" id="1428"/>
    <lineage>
        <taxon>Bacteria</taxon>
        <taxon>Bacillati</taxon>
        <taxon>Bacillota</taxon>
        <taxon>Bacilli</taxon>
        <taxon>Bacillales</taxon>
        <taxon>Bacillaceae</taxon>
        <taxon>Bacillus</taxon>
        <taxon>Bacillus cereus group</taxon>
    </lineage>
</organism>
<feature type="region of interest" description="Disordered" evidence="1">
    <location>
        <begin position="141"/>
        <end position="186"/>
    </location>
</feature>
<protein>
    <submittedName>
        <fullName evidence="2">Uncharacterized protein</fullName>
    </submittedName>
</protein>
<dbReference type="RefSeq" id="WP_098317202.1">
    <property type="nucleotide sequence ID" value="NZ_NTYF01000023.1"/>
</dbReference>
<sequence>MAKEPKLDYDVIETLYQYGYNTKEIAKLVNSVNGHISKVLRGLGIQMRKRGEIVDKTNFYDMDSEAQTLLKGLKTNLDEIYDSWFQRPSVQKRLTGVTVVSAPIVSVTSEEAVESTVEAVEEVVDVESVLEEVSQGETKVEQVQEIPAIEEPQEEQVQEVPTVEEPQEEQVQGTQEDKYQLEEEKTEEGYTIVRGDDFKGADLQVQGAIIKHFMNQGMAQRPIATEIGIAQSNISRIWTKYRKAYVK</sequence>
<dbReference type="AlphaFoldDB" id="A0ABD6SAA6"/>
<reference evidence="2 3" key="1">
    <citation type="submission" date="2017-09" db="EMBL/GenBank/DDBJ databases">
        <title>Large-scale bioinformatics analysis of Bacillus genomes uncovers conserved roles of natural products in bacterial physiology.</title>
        <authorList>
            <consortium name="Agbiome Team Llc"/>
            <person name="Bleich R.M."/>
            <person name="Kirk G.J."/>
            <person name="Santa Maria K.C."/>
            <person name="Allen S.E."/>
            <person name="Farag S."/>
            <person name="Shank E.A."/>
            <person name="Bowers A."/>
        </authorList>
    </citation>
    <scope>NUCLEOTIDE SEQUENCE [LARGE SCALE GENOMIC DNA]</scope>
    <source>
        <strain evidence="2 3">AFS005140</strain>
    </source>
</reference>
<dbReference type="Proteomes" id="UP000219897">
    <property type="component" value="Unassembled WGS sequence"/>
</dbReference>
<dbReference type="EMBL" id="NTYF01000023">
    <property type="protein sequence ID" value="PER55870.1"/>
    <property type="molecule type" value="Genomic_DNA"/>
</dbReference>
<gene>
    <name evidence="2" type="ORF">CN495_08955</name>
</gene>
<feature type="compositionally biased region" description="Low complexity" evidence="1">
    <location>
        <begin position="158"/>
        <end position="174"/>
    </location>
</feature>
<evidence type="ECO:0000313" key="3">
    <source>
        <dbReference type="Proteomes" id="UP000219897"/>
    </source>
</evidence>
<evidence type="ECO:0000256" key="1">
    <source>
        <dbReference type="SAM" id="MobiDB-lite"/>
    </source>
</evidence>
<comment type="caution">
    <text evidence="2">The sequence shown here is derived from an EMBL/GenBank/DDBJ whole genome shotgun (WGS) entry which is preliminary data.</text>
</comment>
<name>A0ABD6SAA6_BACTU</name>
<proteinExistence type="predicted"/>